<feature type="region of interest" description="Disordered" evidence="3">
    <location>
        <begin position="1"/>
        <end position="25"/>
    </location>
</feature>
<evidence type="ECO:0000256" key="2">
    <source>
        <dbReference type="ARBA" id="ARBA00022840"/>
    </source>
</evidence>
<dbReference type="PANTHER" id="PTHR48103:SF2">
    <property type="entry name" value="MIDASIN"/>
    <property type="match status" value="1"/>
</dbReference>
<evidence type="ECO:0008006" key="6">
    <source>
        <dbReference type="Google" id="ProtNLM"/>
    </source>
</evidence>
<reference evidence="4" key="1">
    <citation type="submission" date="2019-12" db="EMBL/GenBank/DDBJ databases">
        <title>Genome sequencing and annotation of Brassica cretica.</title>
        <authorList>
            <person name="Studholme D.J."/>
            <person name="Sarris P."/>
        </authorList>
    </citation>
    <scope>NUCLEOTIDE SEQUENCE</scope>
    <source>
        <strain evidence="4">PFS-109/04</strain>
        <tissue evidence="4">Leaf</tissue>
    </source>
</reference>
<dbReference type="GO" id="GO:0000055">
    <property type="term" value="P:ribosomal large subunit export from nucleus"/>
    <property type="evidence" value="ECO:0007669"/>
    <property type="project" value="TreeGrafter"/>
</dbReference>
<organism evidence="4 5">
    <name type="scientific">Brassica cretica</name>
    <name type="common">Mustard</name>
    <dbReference type="NCBI Taxonomy" id="69181"/>
    <lineage>
        <taxon>Eukaryota</taxon>
        <taxon>Viridiplantae</taxon>
        <taxon>Streptophyta</taxon>
        <taxon>Embryophyta</taxon>
        <taxon>Tracheophyta</taxon>
        <taxon>Spermatophyta</taxon>
        <taxon>Magnoliopsida</taxon>
        <taxon>eudicotyledons</taxon>
        <taxon>Gunneridae</taxon>
        <taxon>Pentapetalae</taxon>
        <taxon>rosids</taxon>
        <taxon>malvids</taxon>
        <taxon>Brassicales</taxon>
        <taxon>Brassicaceae</taxon>
        <taxon>Brassiceae</taxon>
        <taxon>Brassica</taxon>
    </lineage>
</organism>
<comment type="caution">
    <text evidence="4">The sequence shown here is derived from an EMBL/GenBank/DDBJ whole genome shotgun (WGS) entry which is preliminary data.</text>
</comment>
<dbReference type="Proteomes" id="UP000712600">
    <property type="component" value="Unassembled WGS sequence"/>
</dbReference>
<dbReference type="GO" id="GO:0005524">
    <property type="term" value="F:ATP binding"/>
    <property type="evidence" value="ECO:0007669"/>
    <property type="project" value="UniProtKB-KW"/>
</dbReference>
<dbReference type="GO" id="GO:0005634">
    <property type="term" value="C:nucleus"/>
    <property type="evidence" value="ECO:0007669"/>
    <property type="project" value="TreeGrafter"/>
</dbReference>
<protein>
    <recommendedName>
        <fullName evidence="6">VWFA domain-containing protein</fullName>
    </recommendedName>
</protein>
<gene>
    <name evidence="4" type="ORF">F2Q69_00062863</name>
</gene>
<accession>A0A8S9RI01</accession>
<feature type="compositionally biased region" description="Low complexity" evidence="3">
    <location>
        <begin position="1"/>
        <end position="21"/>
    </location>
</feature>
<dbReference type="GO" id="GO:0030687">
    <property type="term" value="C:preribosome, large subunit precursor"/>
    <property type="evidence" value="ECO:0007669"/>
    <property type="project" value="TreeGrafter"/>
</dbReference>
<evidence type="ECO:0000256" key="1">
    <source>
        <dbReference type="ARBA" id="ARBA00022741"/>
    </source>
</evidence>
<dbReference type="PANTHER" id="PTHR48103">
    <property type="entry name" value="MIDASIN-RELATED"/>
    <property type="match status" value="1"/>
</dbReference>
<keyword evidence="2" id="KW-0067">ATP-binding</keyword>
<name>A0A8S9RI01_BRACR</name>
<proteinExistence type="predicted"/>
<evidence type="ECO:0000313" key="4">
    <source>
        <dbReference type="EMBL" id="KAF3572321.1"/>
    </source>
</evidence>
<sequence>MLVSSRFRTGSGTTSKTTNRSPGDAHLFPSLLSPLTLNRLPPPELTEQLRLVLEPTIASKLSGDYRTGGQNRTNVTTRSVIAVDDSRSMSESGCGEFAIRALATVCRAMSQLEIGNMNEMLENLASTRRHSSGSNPLQQLVLIIGDGKFHEREKLKRSVRKFLQQKRMVVCIYFSMTTLNNPFWI</sequence>
<keyword evidence="1" id="KW-0547">Nucleotide-binding</keyword>
<evidence type="ECO:0000313" key="5">
    <source>
        <dbReference type="Proteomes" id="UP000712600"/>
    </source>
</evidence>
<evidence type="ECO:0000256" key="3">
    <source>
        <dbReference type="SAM" id="MobiDB-lite"/>
    </source>
</evidence>
<dbReference type="EMBL" id="QGKX02000095">
    <property type="protein sequence ID" value="KAF3572321.1"/>
    <property type="molecule type" value="Genomic_DNA"/>
</dbReference>
<dbReference type="AlphaFoldDB" id="A0A8S9RI01"/>
<dbReference type="GO" id="GO:0000027">
    <property type="term" value="P:ribosomal large subunit assembly"/>
    <property type="evidence" value="ECO:0007669"/>
    <property type="project" value="TreeGrafter"/>
</dbReference>